<proteinExistence type="predicted"/>
<dbReference type="RefSeq" id="WP_201637212.1">
    <property type="nucleotide sequence ID" value="NZ_JAEQNB010000005.1"/>
</dbReference>
<accession>A0ABS1JDK4</accession>
<protein>
    <recommendedName>
        <fullName evidence="3">GapA-binding peptide SR1P</fullName>
    </recommendedName>
</protein>
<reference evidence="1 2" key="1">
    <citation type="submission" date="2021-01" db="EMBL/GenBank/DDBJ databases">
        <title>Tumebacillus sp. strain ITR2 16S ribosomal RNA gene Genome sequencing and assembly.</title>
        <authorList>
            <person name="Kang M."/>
        </authorList>
    </citation>
    <scope>NUCLEOTIDE SEQUENCE [LARGE SCALE GENOMIC DNA]</scope>
    <source>
        <strain evidence="1 2">ITR2</strain>
    </source>
</reference>
<gene>
    <name evidence="1" type="ORF">JJB07_17345</name>
</gene>
<keyword evidence="2" id="KW-1185">Reference proteome</keyword>
<organism evidence="1 2">
    <name type="scientific">Tumebacillus amylolyticus</name>
    <dbReference type="NCBI Taxonomy" id="2801339"/>
    <lineage>
        <taxon>Bacteria</taxon>
        <taxon>Bacillati</taxon>
        <taxon>Bacillota</taxon>
        <taxon>Bacilli</taxon>
        <taxon>Bacillales</taxon>
        <taxon>Alicyclobacillaceae</taxon>
        <taxon>Tumebacillus</taxon>
    </lineage>
</organism>
<evidence type="ECO:0000313" key="1">
    <source>
        <dbReference type="EMBL" id="MBL0388373.1"/>
    </source>
</evidence>
<dbReference type="Proteomes" id="UP000602284">
    <property type="component" value="Unassembled WGS sequence"/>
</dbReference>
<evidence type="ECO:0000313" key="2">
    <source>
        <dbReference type="Proteomes" id="UP000602284"/>
    </source>
</evidence>
<dbReference type="EMBL" id="JAEQNB010000005">
    <property type="protein sequence ID" value="MBL0388373.1"/>
    <property type="molecule type" value="Genomic_DNA"/>
</dbReference>
<sequence length="46" mass="5177">MANVCELCGRTEGELETGTEMSLDTLNVCEQCRQDRRSDEDGTGHW</sequence>
<name>A0ABS1JDK4_9BACL</name>
<evidence type="ECO:0008006" key="3">
    <source>
        <dbReference type="Google" id="ProtNLM"/>
    </source>
</evidence>
<comment type="caution">
    <text evidence="1">The sequence shown here is derived from an EMBL/GenBank/DDBJ whole genome shotgun (WGS) entry which is preliminary data.</text>
</comment>